<accession>A0A401LH33</accession>
<dbReference type="SUPFAM" id="SSF46785">
    <property type="entry name" value="Winged helix' DNA-binding domain"/>
    <property type="match status" value="1"/>
</dbReference>
<evidence type="ECO:0000313" key="2">
    <source>
        <dbReference type="Proteomes" id="UP000266091"/>
    </source>
</evidence>
<dbReference type="Gene3D" id="2.60.120.10">
    <property type="entry name" value="Jelly Rolls"/>
    <property type="match status" value="1"/>
</dbReference>
<accession>A0A388SGB7</accession>
<evidence type="ECO:0000313" key="1">
    <source>
        <dbReference type="EMBL" id="GBO93734.1"/>
    </source>
</evidence>
<comment type="caution">
    <text evidence="1">The sequence shown here is derived from an EMBL/GenBank/DDBJ whole genome shotgun (WGS) entry which is preliminary data.</text>
</comment>
<keyword evidence="2" id="KW-1185">Reference proteome</keyword>
<dbReference type="Proteomes" id="UP000266091">
    <property type="component" value="Unassembled WGS sequence"/>
</dbReference>
<dbReference type="AlphaFoldDB" id="A0A388SGB7"/>
<dbReference type="EMBL" id="BGZJ01000001">
    <property type="protein sequence ID" value="GBO93734.1"/>
    <property type="molecule type" value="Genomic_DNA"/>
</dbReference>
<proteinExistence type="predicted"/>
<gene>
    <name evidence="1" type="ORF">MESMUL_10880</name>
</gene>
<dbReference type="SUPFAM" id="SSF51206">
    <property type="entry name" value="cAMP-binding domain-like"/>
    <property type="match status" value="1"/>
</dbReference>
<name>A0A388SGB7_9BURK</name>
<evidence type="ECO:0008006" key="3">
    <source>
        <dbReference type="Google" id="ProtNLM"/>
    </source>
</evidence>
<dbReference type="InterPro" id="IPR014710">
    <property type="entry name" value="RmlC-like_jellyroll"/>
</dbReference>
<sequence>MARRPFAWYAAVELPRPTAWFESGIPRTPVIPFITHALHPSLLRLIERIGTVRKLSAGEEIFRPCDPVDQVTVVRKGITGRALGHDGNAIGLSIPGRFASGNLNFFTGFPCFGRYFALIPSEIITAPKDLLIPVLRGSPEAALLFARQFEMAKLSDRLGFAILSSCSVELRLAAFYYAWAASYGHTVQDEAGDTWIRMPPPIQRHYIANVVNTSRLSIDRFLKQWKDKNLSKMVSEELWVQPSLLEPIHAWICDKEEISTRVRPASLLDSIWGDKMRDPDSESQAVSY</sequence>
<protein>
    <recommendedName>
        <fullName evidence="3">Crp/Fnr family transcriptional regulator</fullName>
    </recommendedName>
</protein>
<reference evidence="1 2" key="1">
    <citation type="journal article" date="2018" name="Int. J. Syst. Evol. Microbiol.">
        <title>Mesosutterella multiformis gen. nov., sp. nov., a member of the family Sutterellaceae and Sutterella megalosphaeroides sp. nov., isolated from human faeces.</title>
        <authorList>
            <person name="Sakamoto M."/>
            <person name="Ikeyama N."/>
            <person name="Kunihiro T."/>
            <person name="Iino T."/>
            <person name="Yuki M."/>
            <person name="Ohkuma M."/>
        </authorList>
    </citation>
    <scope>NUCLEOTIDE SEQUENCE [LARGE SCALE GENOMIC DNA]</scope>
    <source>
        <strain evidence="1 2">4NBBH2</strain>
    </source>
</reference>
<organism evidence="1 2">
    <name type="scientific">Mesosutterella multiformis</name>
    <dbReference type="NCBI Taxonomy" id="2259133"/>
    <lineage>
        <taxon>Bacteria</taxon>
        <taxon>Pseudomonadati</taxon>
        <taxon>Pseudomonadota</taxon>
        <taxon>Betaproteobacteria</taxon>
        <taxon>Burkholderiales</taxon>
        <taxon>Sutterellaceae</taxon>
        <taxon>Mesosutterella</taxon>
    </lineage>
</organism>
<dbReference type="InterPro" id="IPR036390">
    <property type="entry name" value="WH_DNA-bd_sf"/>
</dbReference>
<dbReference type="RefSeq" id="WP_174703615.1">
    <property type="nucleotide sequence ID" value="NZ_BGZJ01000001.1"/>
</dbReference>
<dbReference type="InterPro" id="IPR018490">
    <property type="entry name" value="cNMP-bd_dom_sf"/>
</dbReference>